<dbReference type="Pfam" id="PF00881">
    <property type="entry name" value="Nitroreductase"/>
    <property type="match status" value="2"/>
</dbReference>
<dbReference type="CDD" id="cd02142">
    <property type="entry name" value="McbC_SagB-like_oxidoreductase"/>
    <property type="match status" value="2"/>
</dbReference>
<name>A0A420W8L5_9BACT</name>
<dbReference type="Gene3D" id="3.40.109.10">
    <property type="entry name" value="NADH Oxidase"/>
    <property type="match status" value="2"/>
</dbReference>
<proteinExistence type="predicted"/>
<feature type="domain" description="Nitroreductase" evidence="1">
    <location>
        <begin position="99"/>
        <end position="234"/>
    </location>
</feature>
<dbReference type="InterPro" id="IPR029479">
    <property type="entry name" value="Nitroreductase"/>
</dbReference>
<dbReference type="Proteomes" id="UP000280881">
    <property type="component" value="Unassembled WGS sequence"/>
</dbReference>
<dbReference type="SUPFAM" id="SSF55469">
    <property type="entry name" value="FMN-dependent nitroreductase-like"/>
    <property type="match status" value="2"/>
</dbReference>
<gene>
    <name evidence="2" type="ORF">C7457_0522</name>
</gene>
<dbReference type="GO" id="GO:0016491">
    <property type="term" value="F:oxidoreductase activity"/>
    <property type="evidence" value="ECO:0007669"/>
    <property type="project" value="InterPro"/>
</dbReference>
<comment type="caution">
    <text evidence="2">The sequence shown here is derived from an EMBL/GenBank/DDBJ whole genome shotgun (WGS) entry which is preliminary data.</text>
</comment>
<keyword evidence="3" id="KW-1185">Reference proteome</keyword>
<sequence>MSTCFNYHVKTAHTLESLRKPHFLDWSNYPSPFKVYPEVRKFKLLPFKGFTGETVDTLYRLCNEAAAEEIDFQELSNLCFSMNGITKVENFHGEPFGFRATPSAGALYPFELYLFVERLSEVPDGIYHYQPLDHSLELLLEGNYREAFENALCCQIPGNFVALVSTIYGRSVWKYRARAYRYCLLDSGHMVSNGVAYLRSIGVEGTALSLFRDDSVNSLLGLDGENEFVLCALLPGKPPLYLGDEVILTSSFPKSIPVLRKPVYEPEIVNAHLDGKIDSCEFFRPFPEPVQGIPEAHSLPLSQTILKRRSRRDFTGSEMPFEDFKLILESSLLCFPSDWGFPRLNFFVQVKNVEGLEDGIYTVVDGELALYRRGDFSREISALCLSQRFISLANFNVIFTLDFEGALNCRQYRGALLEAGALGENLYLSSESLNHGACGIGAFYDFDLQKFLSLKRSELPVYVVSVGVLT</sequence>
<dbReference type="InterPro" id="IPR052544">
    <property type="entry name" value="Bacteriocin_Proc_Enz"/>
</dbReference>
<evidence type="ECO:0000313" key="3">
    <source>
        <dbReference type="Proteomes" id="UP000280881"/>
    </source>
</evidence>
<dbReference type="PANTHER" id="PTHR43745">
    <property type="entry name" value="NITROREDUCTASE MJ1384-RELATED"/>
    <property type="match status" value="1"/>
</dbReference>
<dbReference type="InterPro" id="IPR020051">
    <property type="entry name" value="SagB-type_dehydrogenase"/>
</dbReference>
<feature type="domain" description="Nitroreductase" evidence="1">
    <location>
        <begin position="305"/>
        <end position="467"/>
    </location>
</feature>
<dbReference type="PANTHER" id="PTHR43745:SF2">
    <property type="entry name" value="NITROREDUCTASE MJ1384-RELATED"/>
    <property type="match status" value="1"/>
</dbReference>
<reference evidence="2 3" key="1">
    <citation type="submission" date="2018-10" db="EMBL/GenBank/DDBJ databases">
        <title>Genomic Encyclopedia of Type Strains, Phase IV (KMG-IV): sequencing the most valuable type-strain genomes for metagenomic binning, comparative biology and taxonomic classification.</title>
        <authorList>
            <person name="Goeker M."/>
        </authorList>
    </citation>
    <scope>NUCLEOTIDE SEQUENCE [LARGE SCALE GENOMIC DNA]</scope>
    <source>
        <strain evidence="2 3">DSM 15521</strain>
    </source>
</reference>
<dbReference type="OrthoDB" id="9801593at2"/>
<protein>
    <submittedName>
        <fullName evidence="2">SagB-type dehydrogenase family enzyme</fullName>
    </submittedName>
</protein>
<dbReference type="NCBIfam" id="TIGR03605">
    <property type="entry name" value="antibiot_sagB"/>
    <property type="match status" value="1"/>
</dbReference>
<dbReference type="RefSeq" id="WP_121169889.1">
    <property type="nucleotide sequence ID" value="NZ_RBIE01000001.1"/>
</dbReference>
<organism evidence="2 3">
    <name type="scientific">Thermovibrio guaymasensis</name>
    <dbReference type="NCBI Taxonomy" id="240167"/>
    <lineage>
        <taxon>Bacteria</taxon>
        <taxon>Pseudomonadati</taxon>
        <taxon>Aquificota</taxon>
        <taxon>Aquificia</taxon>
        <taxon>Desulfurobacteriales</taxon>
        <taxon>Desulfurobacteriaceae</taxon>
        <taxon>Thermovibrio</taxon>
    </lineage>
</organism>
<evidence type="ECO:0000259" key="1">
    <source>
        <dbReference type="Pfam" id="PF00881"/>
    </source>
</evidence>
<evidence type="ECO:0000313" key="2">
    <source>
        <dbReference type="EMBL" id="RKQ63647.1"/>
    </source>
</evidence>
<dbReference type="EMBL" id="RBIE01000001">
    <property type="protein sequence ID" value="RKQ63647.1"/>
    <property type="molecule type" value="Genomic_DNA"/>
</dbReference>
<dbReference type="AlphaFoldDB" id="A0A420W8L5"/>
<accession>A0A420W8L5</accession>
<dbReference type="InterPro" id="IPR000415">
    <property type="entry name" value="Nitroreductase-like"/>
</dbReference>